<dbReference type="Proteomes" id="UP000539350">
    <property type="component" value="Unassembled WGS sequence"/>
</dbReference>
<dbReference type="UniPathway" id="UPA00606"/>
<comment type="pathway">
    <text evidence="3">Purine metabolism; purine nucleoside salvage.</text>
</comment>
<organism evidence="5 6">
    <name type="scientific">Sediminihaliea albiluteola</name>
    <dbReference type="NCBI Taxonomy" id="2758564"/>
    <lineage>
        <taxon>Bacteria</taxon>
        <taxon>Pseudomonadati</taxon>
        <taxon>Pseudomonadota</taxon>
        <taxon>Gammaproteobacteria</taxon>
        <taxon>Cellvibrionales</taxon>
        <taxon>Halieaceae</taxon>
        <taxon>Sediminihaliea</taxon>
    </lineage>
</organism>
<dbReference type="InterPro" id="IPR010044">
    <property type="entry name" value="MTAP"/>
</dbReference>
<proteinExistence type="inferred from homology"/>
<evidence type="ECO:0000313" key="6">
    <source>
        <dbReference type="Proteomes" id="UP000539350"/>
    </source>
</evidence>
<comment type="miscellaneous">
    <text evidence="3">Although this enzyme belongs to the family of MTA phosphorylases based on sequence homology, it has been shown that conserved amino acid substitutions in the substrate binding pocket convert the substrate specificity of this enzyme from 6-aminopurines to 6-oxopurines.</text>
</comment>
<comment type="function">
    <text evidence="3">Purine nucleoside phosphorylase which is highly specific for 6-oxopurine nucleosides. Cleaves guanosine or inosine to respective bases and sugar-1-phosphate molecules. Involved in purine salvage.</text>
</comment>
<dbReference type="GO" id="GO:0017061">
    <property type="term" value="F:S-methyl-5-thioadenosine phosphorylase activity"/>
    <property type="evidence" value="ECO:0007669"/>
    <property type="project" value="InterPro"/>
</dbReference>
<dbReference type="PANTHER" id="PTHR42679:SF2">
    <property type="entry name" value="S-METHYL-5'-THIOADENOSINE PHOSPHORYLASE"/>
    <property type="match status" value="1"/>
</dbReference>
<dbReference type="EC" id="2.4.2.1" evidence="3"/>
<dbReference type="InterPro" id="IPR035994">
    <property type="entry name" value="Nucleoside_phosphorylase_sf"/>
</dbReference>
<evidence type="ECO:0000256" key="2">
    <source>
        <dbReference type="ARBA" id="ARBA00022679"/>
    </source>
</evidence>
<dbReference type="CDD" id="cd09010">
    <property type="entry name" value="MTAP_SsMTAPII_like_MTIP"/>
    <property type="match status" value="1"/>
</dbReference>
<comment type="catalytic activity">
    <reaction evidence="3">
        <text>a purine D-ribonucleoside + phosphate = a purine nucleobase + alpha-D-ribose 1-phosphate</text>
        <dbReference type="Rhea" id="RHEA:19805"/>
        <dbReference type="ChEBI" id="CHEBI:26386"/>
        <dbReference type="ChEBI" id="CHEBI:43474"/>
        <dbReference type="ChEBI" id="CHEBI:57720"/>
        <dbReference type="ChEBI" id="CHEBI:142355"/>
        <dbReference type="EC" id="2.4.2.1"/>
    </reaction>
</comment>
<evidence type="ECO:0000256" key="3">
    <source>
        <dbReference type="HAMAP-Rule" id="MF_01963"/>
    </source>
</evidence>
<dbReference type="GO" id="GO:0005829">
    <property type="term" value="C:cytosol"/>
    <property type="evidence" value="ECO:0007669"/>
    <property type="project" value="TreeGrafter"/>
</dbReference>
<feature type="binding site" evidence="3">
    <location>
        <position position="186"/>
    </location>
    <ligand>
        <name>phosphate</name>
        <dbReference type="ChEBI" id="CHEBI:43474"/>
    </ligand>
</feature>
<comment type="caution">
    <text evidence="5">The sequence shown here is derived from an EMBL/GenBank/DDBJ whole genome shotgun (WGS) entry which is preliminary data.</text>
</comment>
<accession>A0A7W2TUH3</accession>
<feature type="binding site" evidence="3">
    <location>
        <position position="185"/>
    </location>
    <ligand>
        <name>substrate</name>
    </ligand>
</feature>
<keyword evidence="6" id="KW-1185">Reference proteome</keyword>
<dbReference type="GO" id="GO:0019509">
    <property type="term" value="P:L-methionine salvage from methylthioadenosine"/>
    <property type="evidence" value="ECO:0007669"/>
    <property type="project" value="TreeGrafter"/>
</dbReference>
<evidence type="ECO:0000256" key="1">
    <source>
        <dbReference type="ARBA" id="ARBA00022676"/>
    </source>
</evidence>
<dbReference type="NCBIfam" id="NF006599">
    <property type="entry name" value="PRK09136.1"/>
    <property type="match status" value="1"/>
</dbReference>
<keyword evidence="1 3" id="KW-0328">Glycosyltransferase</keyword>
<gene>
    <name evidence="5" type="ORF">H2508_03180</name>
</gene>
<feature type="site" description="Important for substrate specificity" evidence="3">
    <location>
        <position position="221"/>
    </location>
</feature>
<comment type="similarity">
    <text evidence="3">Belongs to the PNP/MTAP phosphorylase family. MTAP subfamily.</text>
</comment>
<sequence>MNKLAVIGGTGIEQLEGLVVYEEHQLETPYGQPSGAIQQGRLGNAQLLFLHRHGGAATIPPHLINYRANLWALRSLGASDVVGINAVGGITSTMRPGSLVLPHQLIDYTWGREHSVDEGADGRLLHIDFTEPYDNRLRQSLVAAAYHSDIAFEDGATHGVAQGPRLETAAEVRRMARDGCDIVGMTGMPEASIARELGLAYAAICMVVNPAAGLGEEPISLAKMHEILQRETQVVRALLSSLVEKYYSE</sequence>
<dbReference type="InterPro" id="IPR000845">
    <property type="entry name" value="Nucleoside_phosphorylase_d"/>
</dbReference>
<dbReference type="Pfam" id="PF01048">
    <property type="entry name" value="PNP_UDP_1"/>
    <property type="match status" value="1"/>
</dbReference>
<dbReference type="HAMAP" id="MF_01963">
    <property type="entry name" value="MTAP"/>
    <property type="match status" value="1"/>
</dbReference>
<name>A0A7W2TUH3_9GAMM</name>
<keyword evidence="2 3" id="KW-0808">Transferase</keyword>
<evidence type="ECO:0000259" key="4">
    <source>
        <dbReference type="Pfam" id="PF01048"/>
    </source>
</evidence>
<comment type="subunit">
    <text evidence="3">Homohexamer. Dimer of a homotrimer.</text>
</comment>
<feature type="binding site" evidence="3">
    <location>
        <begin position="209"/>
        <end position="211"/>
    </location>
    <ligand>
        <name>substrate</name>
    </ligand>
</feature>
<feature type="domain" description="Nucleoside phosphorylase" evidence="4">
    <location>
        <begin position="3"/>
        <end position="243"/>
    </location>
</feature>
<dbReference type="PANTHER" id="PTHR42679">
    <property type="entry name" value="S-METHYL-5'-THIOADENOSINE PHOSPHORYLASE"/>
    <property type="match status" value="1"/>
</dbReference>
<dbReference type="RefSeq" id="WP_182168930.1">
    <property type="nucleotide sequence ID" value="NZ_JACFXU010000013.1"/>
</dbReference>
<dbReference type="GO" id="GO:0006166">
    <property type="term" value="P:purine ribonucleoside salvage"/>
    <property type="evidence" value="ECO:0007669"/>
    <property type="project" value="UniProtKB-UniRule"/>
</dbReference>
<keyword evidence="3" id="KW-0660">Purine salvage</keyword>
<protein>
    <recommendedName>
        <fullName evidence="3">Probable 6-oxopurine nucleoside phosphorylase</fullName>
        <ecNumber evidence="3">2.4.2.1</ecNumber>
    </recommendedName>
    <alternativeName>
        <fullName evidence="3">Purine nucleoside phosphorylase</fullName>
        <shortName evidence="3">PNP</shortName>
    </alternativeName>
</protein>
<dbReference type="AlphaFoldDB" id="A0A7W2TUH3"/>
<dbReference type="Gene3D" id="3.40.50.1580">
    <property type="entry name" value="Nucleoside phosphorylase domain"/>
    <property type="match status" value="1"/>
</dbReference>
<feature type="binding site" evidence="3">
    <location>
        <begin position="52"/>
        <end position="53"/>
    </location>
    <ligand>
        <name>phosphate</name>
        <dbReference type="ChEBI" id="CHEBI:43474"/>
    </ligand>
</feature>
<dbReference type="EMBL" id="JACFXU010000013">
    <property type="protein sequence ID" value="MBA6412108.1"/>
    <property type="molecule type" value="Genomic_DNA"/>
</dbReference>
<dbReference type="SUPFAM" id="SSF53167">
    <property type="entry name" value="Purine and uridine phosphorylases"/>
    <property type="match status" value="1"/>
</dbReference>
<feature type="site" description="Important for substrate specificity" evidence="3">
    <location>
        <position position="167"/>
    </location>
</feature>
<feature type="binding site" evidence="3">
    <location>
        <position position="10"/>
    </location>
    <ligand>
        <name>phosphate</name>
        <dbReference type="ChEBI" id="CHEBI:43474"/>
    </ligand>
</feature>
<reference evidence="5 6" key="1">
    <citation type="submission" date="2020-07" db="EMBL/GenBank/DDBJ databases">
        <title>Halieaceae bacterium, F7430, whole genome shotgun sequencing project.</title>
        <authorList>
            <person name="Jiang S."/>
            <person name="Liu Z.W."/>
            <person name="Du Z.J."/>
        </authorList>
    </citation>
    <scope>NUCLEOTIDE SEQUENCE [LARGE SCALE GENOMIC DNA]</scope>
    <source>
        <strain evidence="5 6">F7430</strain>
    </source>
</reference>
<comment type="caution">
    <text evidence="3">Lacks conserved residue(s) required for the propagation of feature annotation.</text>
</comment>
<evidence type="ECO:0000313" key="5">
    <source>
        <dbReference type="EMBL" id="MBA6412108.1"/>
    </source>
</evidence>